<evidence type="ECO:0000256" key="2">
    <source>
        <dbReference type="PROSITE-ProRule" id="PRU00047"/>
    </source>
</evidence>
<organism evidence="4 5">
    <name type="scientific">Amanita thiersii Skay4041</name>
    <dbReference type="NCBI Taxonomy" id="703135"/>
    <lineage>
        <taxon>Eukaryota</taxon>
        <taxon>Fungi</taxon>
        <taxon>Dikarya</taxon>
        <taxon>Basidiomycota</taxon>
        <taxon>Agaricomycotina</taxon>
        <taxon>Agaricomycetes</taxon>
        <taxon>Agaricomycetidae</taxon>
        <taxon>Agaricales</taxon>
        <taxon>Pluteineae</taxon>
        <taxon>Amanitaceae</taxon>
        <taxon>Amanita</taxon>
    </lineage>
</organism>
<keyword evidence="2" id="KW-0479">Metal-binding</keyword>
<protein>
    <recommendedName>
        <fullName evidence="3">CCHC-type domain-containing protein</fullName>
    </recommendedName>
</protein>
<name>A0A2A9NCJ9_9AGAR</name>
<gene>
    <name evidence="4" type="ORF">AMATHDRAFT_5881</name>
</gene>
<keyword evidence="5" id="KW-1185">Reference proteome</keyword>
<evidence type="ECO:0000259" key="3">
    <source>
        <dbReference type="PROSITE" id="PS50158"/>
    </source>
</evidence>
<dbReference type="SUPFAM" id="SSF57756">
    <property type="entry name" value="Retrovirus zinc finger-like domains"/>
    <property type="match status" value="1"/>
</dbReference>
<accession>A0A2A9NCJ9</accession>
<dbReference type="PROSITE" id="PS50158">
    <property type="entry name" value="ZF_CCHC"/>
    <property type="match status" value="1"/>
</dbReference>
<evidence type="ECO:0000256" key="1">
    <source>
        <dbReference type="ARBA" id="ARBA00022664"/>
    </source>
</evidence>
<dbReference type="SMART" id="SM00343">
    <property type="entry name" value="ZnF_C2HC"/>
    <property type="match status" value="1"/>
</dbReference>
<dbReference type="GO" id="GO:0003676">
    <property type="term" value="F:nucleic acid binding"/>
    <property type="evidence" value="ECO:0007669"/>
    <property type="project" value="InterPro"/>
</dbReference>
<dbReference type="GO" id="GO:0006397">
    <property type="term" value="P:mRNA processing"/>
    <property type="evidence" value="ECO:0007669"/>
    <property type="project" value="UniProtKB-KW"/>
</dbReference>
<dbReference type="STRING" id="703135.A0A2A9NCJ9"/>
<keyword evidence="2" id="KW-0862">Zinc</keyword>
<keyword evidence="2" id="KW-0863">Zinc-finger</keyword>
<reference evidence="4 5" key="1">
    <citation type="submission" date="2014-02" db="EMBL/GenBank/DDBJ databases">
        <title>Transposable element dynamics among asymbiotic and ectomycorrhizal Amanita fungi.</title>
        <authorList>
            <consortium name="DOE Joint Genome Institute"/>
            <person name="Hess J."/>
            <person name="Skrede I."/>
            <person name="Wolfe B."/>
            <person name="LaButti K."/>
            <person name="Ohm R.A."/>
            <person name="Grigoriev I.V."/>
            <person name="Pringle A."/>
        </authorList>
    </citation>
    <scope>NUCLEOTIDE SEQUENCE [LARGE SCALE GENOMIC DNA]</scope>
    <source>
        <strain evidence="4 5">SKay4041</strain>
    </source>
</reference>
<dbReference type="GO" id="GO:0008270">
    <property type="term" value="F:zinc ion binding"/>
    <property type="evidence" value="ECO:0007669"/>
    <property type="project" value="UniProtKB-KW"/>
</dbReference>
<dbReference type="InterPro" id="IPR036875">
    <property type="entry name" value="Znf_CCHC_sf"/>
</dbReference>
<dbReference type="Gene3D" id="4.10.60.10">
    <property type="entry name" value="Zinc finger, CCHC-type"/>
    <property type="match status" value="1"/>
</dbReference>
<evidence type="ECO:0000313" key="5">
    <source>
        <dbReference type="Proteomes" id="UP000242287"/>
    </source>
</evidence>
<keyword evidence="1" id="KW-0507">mRNA processing</keyword>
<sequence>MSAKPQEFPTLQVKVTWVLGFMQTGMAQMFQDHFLMYMTTPDYQAQYVQSAELDQIELLYRDIYKAFGDPNKQATTIQEITTIKQGSKTSEEHMQLFKQCYMRSGYATLDKWYNLVIRLDWQWRQAVAERKMFAMRGGSSTSGQTSTMQRAGQQGQMQANNQRQGFNQQAQRNWQALVNQQQQQWRPPAQTAPRDPNAMQVDRNHSSFRCYNCGQAGHMARTCPNPQVQQTRLISAWNSGTDANQDELWRMTGGGAQAGGSVAHIEEVPVPAPTTIVTVTQPPSVQFHPSGFQFGQ</sequence>
<evidence type="ECO:0000313" key="4">
    <source>
        <dbReference type="EMBL" id="PFH48339.1"/>
    </source>
</evidence>
<feature type="domain" description="CCHC-type" evidence="3">
    <location>
        <begin position="209"/>
        <end position="225"/>
    </location>
</feature>
<dbReference type="Proteomes" id="UP000242287">
    <property type="component" value="Unassembled WGS sequence"/>
</dbReference>
<dbReference type="OrthoDB" id="8026949at2759"/>
<proteinExistence type="predicted"/>
<dbReference type="Pfam" id="PF00098">
    <property type="entry name" value="zf-CCHC"/>
    <property type="match status" value="1"/>
</dbReference>
<dbReference type="EMBL" id="KZ302066">
    <property type="protein sequence ID" value="PFH48339.1"/>
    <property type="molecule type" value="Genomic_DNA"/>
</dbReference>
<dbReference type="AlphaFoldDB" id="A0A2A9NCJ9"/>
<dbReference type="InterPro" id="IPR001878">
    <property type="entry name" value="Znf_CCHC"/>
</dbReference>